<reference evidence="2" key="1">
    <citation type="submission" date="2020-02" db="EMBL/GenBank/DDBJ databases">
        <authorList>
            <person name="Meier V. D."/>
        </authorList>
    </citation>
    <scope>NUCLEOTIDE SEQUENCE</scope>
    <source>
        <strain evidence="2">AVDCRST_MAG93</strain>
    </source>
</reference>
<gene>
    <name evidence="2" type="ORF">AVDCRST_MAG93-4659</name>
</gene>
<evidence type="ECO:0000256" key="1">
    <source>
        <dbReference type="SAM" id="MobiDB-lite"/>
    </source>
</evidence>
<dbReference type="AlphaFoldDB" id="A0A6J4KCZ5"/>
<feature type="compositionally biased region" description="Basic and acidic residues" evidence="1">
    <location>
        <begin position="13"/>
        <end position="22"/>
    </location>
</feature>
<evidence type="ECO:0000313" key="2">
    <source>
        <dbReference type="EMBL" id="CAA9301779.1"/>
    </source>
</evidence>
<proteinExistence type="predicted"/>
<accession>A0A6J4KCZ5</accession>
<organism evidence="2">
    <name type="scientific">uncultured Chloroflexia bacterium</name>
    <dbReference type="NCBI Taxonomy" id="1672391"/>
    <lineage>
        <taxon>Bacteria</taxon>
        <taxon>Bacillati</taxon>
        <taxon>Chloroflexota</taxon>
        <taxon>Chloroflexia</taxon>
        <taxon>environmental samples</taxon>
    </lineage>
</organism>
<name>A0A6J4KCZ5_9CHLR</name>
<feature type="region of interest" description="Disordered" evidence="1">
    <location>
        <begin position="1"/>
        <end position="36"/>
    </location>
</feature>
<dbReference type="EMBL" id="CADCTR010001571">
    <property type="protein sequence ID" value="CAA9301779.1"/>
    <property type="molecule type" value="Genomic_DNA"/>
</dbReference>
<sequence length="36" mass="4052">MRLVTRALSVKGTSREEREEIHQLLGGMEADHDGDD</sequence>
<protein>
    <submittedName>
        <fullName evidence="2">Uncharacterized protein</fullName>
    </submittedName>
</protein>